<dbReference type="PANTHER" id="PTHR13604">
    <property type="entry name" value="DC12-RELATED"/>
    <property type="match status" value="1"/>
</dbReference>
<dbReference type="Gene3D" id="3.90.1680.10">
    <property type="entry name" value="SOS response associated peptidase-like"/>
    <property type="match status" value="1"/>
</dbReference>
<evidence type="ECO:0000256" key="7">
    <source>
        <dbReference type="ARBA" id="ARBA00023239"/>
    </source>
</evidence>
<keyword evidence="7" id="KW-0456">Lyase</keyword>
<keyword evidence="4 8" id="KW-0378">Hydrolase</keyword>
<protein>
    <recommendedName>
        <fullName evidence="8">Abasic site processing protein</fullName>
        <ecNumber evidence="8">3.4.-.-</ecNumber>
    </recommendedName>
</protein>
<evidence type="ECO:0000256" key="5">
    <source>
        <dbReference type="ARBA" id="ARBA00023124"/>
    </source>
</evidence>
<evidence type="ECO:0000256" key="1">
    <source>
        <dbReference type="ARBA" id="ARBA00008136"/>
    </source>
</evidence>
<keyword evidence="5" id="KW-0190">Covalent protein-DNA linkage</keyword>
<dbReference type="Pfam" id="PF02586">
    <property type="entry name" value="SRAP"/>
    <property type="match status" value="1"/>
</dbReference>
<keyword evidence="3" id="KW-0227">DNA damage</keyword>
<gene>
    <name evidence="9" type="ORF">H8S08_07580</name>
</gene>
<dbReference type="PANTHER" id="PTHR13604:SF0">
    <property type="entry name" value="ABASIC SITE PROCESSING PROTEIN HMCES"/>
    <property type="match status" value="1"/>
</dbReference>
<evidence type="ECO:0000256" key="3">
    <source>
        <dbReference type="ARBA" id="ARBA00022763"/>
    </source>
</evidence>
<dbReference type="SUPFAM" id="SSF143081">
    <property type="entry name" value="BB1717-like"/>
    <property type="match status" value="1"/>
</dbReference>
<keyword evidence="6" id="KW-0238">DNA-binding</keyword>
<accession>A0ABR7CMJ2</accession>
<evidence type="ECO:0000313" key="9">
    <source>
        <dbReference type="EMBL" id="MBC5616878.1"/>
    </source>
</evidence>
<dbReference type="InterPro" id="IPR036590">
    <property type="entry name" value="SRAP-like"/>
</dbReference>
<dbReference type="Proteomes" id="UP000636891">
    <property type="component" value="Unassembled WGS sequence"/>
</dbReference>
<organism evidence="9 10">
    <name type="scientific">Alistipes hominis</name>
    <dbReference type="NCBI Taxonomy" id="2763015"/>
    <lineage>
        <taxon>Bacteria</taxon>
        <taxon>Pseudomonadati</taxon>
        <taxon>Bacteroidota</taxon>
        <taxon>Bacteroidia</taxon>
        <taxon>Bacteroidales</taxon>
        <taxon>Rikenellaceae</taxon>
        <taxon>Alistipes</taxon>
    </lineage>
</organism>
<evidence type="ECO:0000256" key="6">
    <source>
        <dbReference type="ARBA" id="ARBA00023125"/>
    </source>
</evidence>
<evidence type="ECO:0000256" key="8">
    <source>
        <dbReference type="RuleBase" id="RU364100"/>
    </source>
</evidence>
<proteinExistence type="inferred from homology"/>
<dbReference type="InterPro" id="IPR003738">
    <property type="entry name" value="SRAP"/>
</dbReference>
<keyword evidence="2 8" id="KW-0645">Protease</keyword>
<evidence type="ECO:0000313" key="10">
    <source>
        <dbReference type="Proteomes" id="UP000636891"/>
    </source>
</evidence>
<dbReference type="RefSeq" id="WP_118656137.1">
    <property type="nucleotide sequence ID" value="NZ_JACOOK010000003.1"/>
</dbReference>
<evidence type="ECO:0000256" key="4">
    <source>
        <dbReference type="ARBA" id="ARBA00022801"/>
    </source>
</evidence>
<dbReference type="EC" id="3.4.-.-" evidence="8"/>
<evidence type="ECO:0000256" key="2">
    <source>
        <dbReference type="ARBA" id="ARBA00022670"/>
    </source>
</evidence>
<reference evidence="9 10" key="1">
    <citation type="submission" date="2020-08" db="EMBL/GenBank/DDBJ databases">
        <title>Genome public.</title>
        <authorList>
            <person name="Liu C."/>
            <person name="Sun Q."/>
        </authorList>
    </citation>
    <scope>NUCLEOTIDE SEQUENCE [LARGE SCALE GENOMIC DNA]</scope>
    <source>
        <strain evidence="9 10">New-7</strain>
    </source>
</reference>
<sequence>MCFNNSQSKNAEQIAREYGRKTDIIEAWKEIVEERRRNGEKIFDLTDGAYNVPAILSPFSAIVTDEEQLKPMRWGLIPYNTKDWKTVQQKDKSGWYKNAKAEKVFDTWPYKLSIEHKRCIIPSTGYFEPHYNPDGTKAPYYAHLPETEIFSIGGLWSSWKDPDTGEDIESYTMITIGANELMSQVHNGGNSPFRMPLIIDPNNVDRWLDPDLPDQEIKTLFRKFPSERMEAYEVSKAMWSPRNMMDRRIIEKSAN</sequence>
<keyword evidence="10" id="KW-1185">Reference proteome</keyword>
<name>A0ABR7CMJ2_9BACT</name>
<dbReference type="EMBL" id="JACOOK010000003">
    <property type="protein sequence ID" value="MBC5616878.1"/>
    <property type="molecule type" value="Genomic_DNA"/>
</dbReference>
<comment type="similarity">
    <text evidence="1 8">Belongs to the SOS response-associated peptidase family.</text>
</comment>
<comment type="caution">
    <text evidence="9">The sequence shown here is derived from an EMBL/GenBank/DDBJ whole genome shotgun (WGS) entry which is preliminary data.</text>
</comment>